<dbReference type="SUPFAM" id="SSF48371">
    <property type="entry name" value="ARM repeat"/>
    <property type="match status" value="1"/>
</dbReference>
<evidence type="ECO:0000313" key="2">
    <source>
        <dbReference type="Proteomes" id="UP001281761"/>
    </source>
</evidence>
<keyword evidence="2" id="KW-1185">Reference proteome</keyword>
<accession>A0ABQ9YCC2</accession>
<gene>
    <name evidence="1" type="ORF">BLNAU_3533</name>
</gene>
<sequence length="587" mass="66114">MKEMIQDLLSKIQLCQQPDTIESLQILTTLIQSSSSSTETFLSQNGIEIVLTLLKDASNQELQYHLLHLLEELSYQSDASTPTLVNTELFGLFTHFLDSDNDDLATFSISILHNVCYDVPDVIPLLWQSGVITTLFQNLDKRLQSLPITETRTGKVVIRPDSSSSILKSILDLITTIQSGTQMLNTQDFFLPTLLPFFLMDRQDILQRVLKIVYLACKDNNPFCCTLLQVSIPIQQTSTRQSSSVLFYSHLLSILSESHQQYMQTLSDFRTFWWGVDFRRKGYGYHCELHITETESEIQTRTKFMKKLEASQYIMVSILQIFGNLAYLEDEESIQLNLGISQALGDIIATYNAIVTLNGFQMAQTDSPDYDLSFHTFPSNINTDGDIKKLTTSTVMVMHQALFILSNLCGGTDEHAIFTLTHLLPNEHDALTAAIKLIHNLTTFPSILVVSDVAGIVQNLSIVHALIPTLIDADFLTPLYVYARGLQKSNPDEFLNLLNITRQLTDSRIVPHALLVKAAKQLKDIDALSFIRRCELSSDRQVKQTAKKLVLTMEDLELTEGCDFGLRDEAMQPGMFDGCFAEPSVKL</sequence>
<organism evidence="1 2">
    <name type="scientific">Blattamonas nauphoetae</name>
    <dbReference type="NCBI Taxonomy" id="2049346"/>
    <lineage>
        <taxon>Eukaryota</taxon>
        <taxon>Metamonada</taxon>
        <taxon>Preaxostyla</taxon>
        <taxon>Oxymonadida</taxon>
        <taxon>Blattamonas</taxon>
    </lineage>
</organism>
<evidence type="ECO:0000313" key="1">
    <source>
        <dbReference type="EMBL" id="KAK2961412.1"/>
    </source>
</evidence>
<dbReference type="Proteomes" id="UP001281761">
    <property type="component" value="Unassembled WGS sequence"/>
</dbReference>
<proteinExistence type="predicted"/>
<protein>
    <submittedName>
        <fullName evidence="1">Uncharacterized protein</fullName>
    </submittedName>
</protein>
<dbReference type="EMBL" id="JARBJD010000016">
    <property type="protein sequence ID" value="KAK2961412.1"/>
    <property type="molecule type" value="Genomic_DNA"/>
</dbReference>
<dbReference type="InterPro" id="IPR011989">
    <property type="entry name" value="ARM-like"/>
</dbReference>
<name>A0ABQ9YCC2_9EUKA</name>
<dbReference type="InterPro" id="IPR016024">
    <property type="entry name" value="ARM-type_fold"/>
</dbReference>
<dbReference type="Gene3D" id="1.25.10.10">
    <property type="entry name" value="Leucine-rich Repeat Variant"/>
    <property type="match status" value="2"/>
</dbReference>
<comment type="caution">
    <text evidence="1">The sequence shown here is derived from an EMBL/GenBank/DDBJ whole genome shotgun (WGS) entry which is preliminary data.</text>
</comment>
<reference evidence="1 2" key="1">
    <citation type="journal article" date="2022" name="bioRxiv">
        <title>Genomics of Preaxostyla Flagellates Illuminates Evolutionary Transitions and the Path Towards Mitochondrial Loss.</title>
        <authorList>
            <person name="Novak L.V.F."/>
            <person name="Treitli S.C."/>
            <person name="Pyrih J."/>
            <person name="Halakuc P."/>
            <person name="Pipaliya S.V."/>
            <person name="Vacek V."/>
            <person name="Brzon O."/>
            <person name="Soukal P."/>
            <person name="Eme L."/>
            <person name="Dacks J.B."/>
            <person name="Karnkowska A."/>
            <person name="Elias M."/>
            <person name="Hampl V."/>
        </authorList>
    </citation>
    <scope>NUCLEOTIDE SEQUENCE [LARGE SCALE GENOMIC DNA]</scope>
    <source>
        <strain evidence="1">NAU3</strain>
        <tissue evidence="1">Gut</tissue>
    </source>
</reference>